<dbReference type="InterPro" id="IPR029056">
    <property type="entry name" value="Ribokinase-like"/>
</dbReference>
<sequence length="371" mass="37946">MTGGPDAVLVMGEALIDLVPRADDPRTHRAQPGGAPANVAAGLARLGTPSWFAGALGGDGFARLIEERLVSAGTELGLCARSGLPTALAVADPGPDGTGYHFHLQDTATFRLPERTADVGRFGAVYAGGLAAVVPPAAEAVAATARAGAEHSVLVVDPNVREDRALDNGSAARRLRELCELARVLKVSDEDVAALWPGAAPEETCAHLAAGNRLVVLTRGPAGSTAFTRDLGRVSVPAVRVDVVNTIGAGDAFMAAVLSWLADAGAFRDGGAARLSRGRAAEMLTFASQVAASVVAQSGTEPSRPHYDGTPVQAGGAPGLPEAAGGGMRFVLAASAAGCRCPGLRRAWRSGREPTWVRNGQPIVRRGQGIR</sequence>
<proteinExistence type="inferred from homology"/>
<accession>A0ABY9HXZ3</accession>
<gene>
    <name evidence="8" type="ORF">P8A22_01420</name>
</gene>
<organism evidence="8 9">
    <name type="scientific">Streptomyces laculatispora</name>
    <dbReference type="NCBI Taxonomy" id="887464"/>
    <lineage>
        <taxon>Bacteria</taxon>
        <taxon>Bacillati</taxon>
        <taxon>Actinomycetota</taxon>
        <taxon>Actinomycetes</taxon>
        <taxon>Kitasatosporales</taxon>
        <taxon>Streptomycetaceae</taxon>
        <taxon>Streptomyces</taxon>
    </lineage>
</organism>
<dbReference type="GO" id="GO:0016301">
    <property type="term" value="F:kinase activity"/>
    <property type="evidence" value="ECO:0007669"/>
    <property type="project" value="UniProtKB-KW"/>
</dbReference>
<evidence type="ECO:0000256" key="5">
    <source>
        <dbReference type="ARBA" id="ARBA00022840"/>
    </source>
</evidence>
<keyword evidence="2" id="KW-0808">Transferase</keyword>
<dbReference type="InterPro" id="IPR002173">
    <property type="entry name" value="Carboh/pur_kinase_PfkB_CS"/>
</dbReference>
<evidence type="ECO:0000256" key="2">
    <source>
        <dbReference type="ARBA" id="ARBA00022679"/>
    </source>
</evidence>
<evidence type="ECO:0000313" key="8">
    <source>
        <dbReference type="EMBL" id="WLQ38818.1"/>
    </source>
</evidence>
<dbReference type="SUPFAM" id="SSF53613">
    <property type="entry name" value="Ribokinase-like"/>
    <property type="match status" value="1"/>
</dbReference>
<evidence type="ECO:0000256" key="4">
    <source>
        <dbReference type="ARBA" id="ARBA00022777"/>
    </source>
</evidence>
<dbReference type="InterPro" id="IPR050306">
    <property type="entry name" value="PfkB_Carbo_kinase"/>
</dbReference>
<reference evidence="8 9" key="1">
    <citation type="submission" date="2023-03" db="EMBL/GenBank/DDBJ databases">
        <title>Isolation and description of six Streptomyces strains from soil environments, able to metabolize different microbial glucans.</title>
        <authorList>
            <person name="Widen T."/>
            <person name="Larsbrink J."/>
        </authorList>
    </citation>
    <scope>NUCLEOTIDE SEQUENCE [LARGE SCALE GENOMIC DNA]</scope>
    <source>
        <strain evidence="8 9">Mut2</strain>
    </source>
</reference>
<evidence type="ECO:0000256" key="1">
    <source>
        <dbReference type="ARBA" id="ARBA00010688"/>
    </source>
</evidence>
<protein>
    <submittedName>
        <fullName evidence="8">PfkB family carbohydrate kinase</fullName>
    </submittedName>
</protein>
<dbReference type="PROSITE" id="PS00584">
    <property type="entry name" value="PFKB_KINASES_2"/>
    <property type="match status" value="1"/>
</dbReference>
<feature type="domain" description="Carbohydrate kinase PfkB" evidence="7">
    <location>
        <begin position="8"/>
        <end position="305"/>
    </location>
</feature>
<evidence type="ECO:0000256" key="3">
    <source>
        <dbReference type="ARBA" id="ARBA00022741"/>
    </source>
</evidence>
<keyword evidence="9" id="KW-1185">Reference proteome</keyword>
<dbReference type="InterPro" id="IPR011611">
    <property type="entry name" value="PfkB_dom"/>
</dbReference>
<dbReference type="RefSeq" id="WP_306085498.1">
    <property type="nucleotide sequence ID" value="NZ_CP120992.1"/>
</dbReference>
<keyword evidence="5" id="KW-0067">ATP-binding</keyword>
<name>A0ABY9HXZ3_9ACTN</name>
<feature type="region of interest" description="Disordered" evidence="6">
    <location>
        <begin position="298"/>
        <end position="317"/>
    </location>
</feature>
<dbReference type="EMBL" id="CP120992">
    <property type="protein sequence ID" value="WLQ38818.1"/>
    <property type="molecule type" value="Genomic_DNA"/>
</dbReference>
<dbReference type="PROSITE" id="PS00583">
    <property type="entry name" value="PFKB_KINASES_1"/>
    <property type="match status" value="1"/>
</dbReference>
<comment type="similarity">
    <text evidence="1">Belongs to the carbohydrate kinase PfkB family.</text>
</comment>
<evidence type="ECO:0000259" key="7">
    <source>
        <dbReference type="Pfam" id="PF00294"/>
    </source>
</evidence>
<dbReference type="Gene3D" id="3.40.1190.20">
    <property type="match status" value="1"/>
</dbReference>
<dbReference type="Proteomes" id="UP001229952">
    <property type="component" value="Chromosome"/>
</dbReference>
<keyword evidence="4 8" id="KW-0418">Kinase</keyword>
<dbReference type="Pfam" id="PF00294">
    <property type="entry name" value="PfkB"/>
    <property type="match status" value="1"/>
</dbReference>
<dbReference type="PANTHER" id="PTHR43085:SF1">
    <property type="entry name" value="PSEUDOURIDINE KINASE-RELATED"/>
    <property type="match status" value="1"/>
</dbReference>
<keyword evidence="3" id="KW-0547">Nucleotide-binding</keyword>
<evidence type="ECO:0000313" key="9">
    <source>
        <dbReference type="Proteomes" id="UP001229952"/>
    </source>
</evidence>
<evidence type="ECO:0000256" key="6">
    <source>
        <dbReference type="SAM" id="MobiDB-lite"/>
    </source>
</evidence>
<dbReference type="PANTHER" id="PTHR43085">
    <property type="entry name" value="HEXOKINASE FAMILY MEMBER"/>
    <property type="match status" value="1"/>
</dbReference>